<keyword evidence="3" id="KW-1185">Reference proteome</keyword>
<dbReference type="SUPFAM" id="SSF57756">
    <property type="entry name" value="Retrovirus zinc finger-like domains"/>
    <property type="match status" value="1"/>
</dbReference>
<evidence type="ECO:0000313" key="3">
    <source>
        <dbReference type="Proteomes" id="UP000242146"/>
    </source>
</evidence>
<dbReference type="GO" id="GO:0008270">
    <property type="term" value="F:zinc ion binding"/>
    <property type="evidence" value="ECO:0007669"/>
    <property type="project" value="InterPro"/>
</dbReference>
<feature type="non-terminal residue" evidence="2">
    <location>
        <position position="50"/>
    </location>
</feature>
<dbReference type="EMBL" id="MCGT01000044">
    <property type="protein sequence ID" value="ORX45131.1"/>
    <property type="molecule type" value="Genomic_DNA"/>
</dbReference>
<dbReference type="AlphaFoldDB" id="A0A1X2G4Y8"/>
<name>A0A1X2G4Y8_9FUNG</name>
<evidence type="ECO:0000313" key="2">
    <source>
        <dbReference type="EMBL" id="ORX45131.1"/>
    </source>
</evidence>
<protein>
    <recommendedName>
        <fullName evidence="1">CCHC-type domain-containing protein</fullName>
    </recommendedName>
</protein>
<comment type="caution">
    <text evidence="2">The sequence shown here is derived from an EMBL/GenBank/DDBJ whole genome shotgun (WGS) entry which is preliminary data.</text>
</comment>
<dbReference type="InterPro" id="IPR001878">
    <property type="entry name" value="Znf_CCHC"/>
</dbReference>
<dbReference type="OrthoDB" id="8026949at2759"/>
<dbReference type="Pfam" id="PF00098">
    <property type="entry name" value="zf-CCHC"/>
    <property type="match status" value="1"/>
</dbReference>
<evidence type="ECO:0000259" key="1">
    <source>
        <dbReference type="SMART" id="SM00343"/>
    </source>
</evidence>
<accession>A0A1X2G4Y8</accession>
<sequence>MCNREGHLKRNCPRWDNIKCYNCNKFGRHFANKCTEISSKEAYEKHTVWN</sequence>
<dbReference type="Proteomes" id="UP000242146">
    <property type="component" value="Unassembled WGS sequence"/>
</dbReference>
<organism evidence="2 3">
    <name type="scientific">Hesseltinella vesiculosa</name>
    <dbReference type="NCBI Taxonomy" id="101127"/>
    <lineage>
        <taxon>Eukaryota</taxon>
        <taxon>Fungi</taxon>
        <taxon>Fungi incertae sedis</taxon>
        <taxon>Mucoromycota</taxon>
        <taxon>Mucoromycotina</taxon>
        <taxon>Mucoromycetes</taxon>
        <taxon>Mucorales</taxon>
        <taxon>Cunninghamellaceae</taxon>
        <taxon>Hesseltinella</taxon>
    </lineage>
</organism>
<feature type="domain" description="CCHC-type" evidence="1">
    <location>
        <begin position="19"/>
        <end position="36"/>
    </location>
</feature>
<reference evidence="2 3" key="1">
    <citation type="submission" date="2016-07" db="EMBL/GenBank/DDBJ databases">
        <title>Pervasive Adenine N6-methylation of Active Genes in Fungi.</title>
        <authorList>
            <consortium name="DOE Joint Genome Institute"/>
            <person name="Mondo S.J."/>
            <person name="Dannebaum R.O."/>
            <person name="Kuo R.C."/>
            <person name="Labutti K."/>
            <person name="Haridas S."/>
            <person name="Kuo A."/>
            <person name="Salamov A."/>
            <person name="Ahrendt S.R."/>
            <person name="Lipzen A."/>
            <person name="Sullivan W."/>
            <person name="Andreopoulos W.B."/>
            <person name="Clum A."/>
            <person name="Lindquist E."/>
            <person name="Daum C."/>
            <person name="Ramamoorthy G.K."/>
            <person name="Gryganskyi A."/>
            <person name="Culley D."/>
            <person name="Magnuson J.K."/>
            <person name="James T.Y."/>
            <person name="O'Malley M.A."/>
            <person name="Stajich J.E."/>
            <person name="Spatafora J.W."/>
            <person name="Visel A."/>
            <person name="Grigoriev I.V."/>
        </authorList>
    </citation>
    <scope>NUCLEOTIDE SEQUENCE [LARGE SCALE GENOMIC DNA]</scope>
    <source>
        <strain evidence="2 3">NRRL 3301</strain>
    </source>
</reference>
<dbReference type="Gene3D" id="4.10.60.10">
    <property type="entry name" value="Zinc finger, CCHC-type"/>
    <property type="match status" value="1"/>
</dbReference>
<proteinExistence type="predicted"/>
<dbReference type="GO" id="GO:0003676">
    <property type="term" value="F:nucleic acid binding"/>
    <property type="evidence" value="ECO:0007669"/>
    <property type="project" value="InterPro"/>
</dbReference>
<dbReference type="InterPro" id="IPR036875">
    <property type="entry name" value="Znf_CCHC_sf"/>
</dbReference>
<gene>
    <name evidence="2" type="ORF">DM01DRAFT_1340209</name>
</gene>
<feature type="domain" description="CCHC-type" evidence="1">
    <location>
        <begin position="1"/>
        <end position="14"/>
    </location>
</feature>
<dbReference type="SMART" id="SM00343">
    <property type="entry name" value="ZnF_C2HC"/>
    <property type="match status" value="2"/>
</dbReference>